<evidence type="ECO:0000259" key="1">
    <source>
        <dbReference type="Pfam" id="PF01968"/>
    </source>
</evidence>
<dbReference type="PANTHER" id="PTHR11365">
    <property type="entry name" value="5-OXOPROLINASE RELATED"/>
    <property type="match status" value="1"/>
</dbReference>
<dbReference type="InterPro" id="IPR008040">
    <property type="entry name" value="Hydant_A_N"/>
</dbReference>
<keyword evidence="5" id="KW-1185">Reference proteome</keyword>
<dbReference type="PANTHER" id="PTHR11365:SF23">
    <property type="entry name" value="HYPOTHETICAL 5-OXOPROLINASE (EUROFUNG)-RELATED"/>
    <property type="match status" value="1"/>
</dbReference>
<evidence type="ECO:0000259" key="2">
    <source>
        <dbReference type="Pfam" id="PF05378"/>
    </source>
</evidence>
<feature type="domain" description="Acetophenone carboxylase-like C-terminal" evidence="3">
    <location>
        <begin position="515"/>
        <end position="690"/>
    </location>
</feature>
<dbReference type="InterPro" id="IPR043129">
    <property type="entry name" value="ATPase_NBD"/>
</dbReference>
<name>A0ABD5R8W2_9EURY</name>
<feature type="domain" description="Hydantoinase/oxoprolinase N-terminal" evidence="2">
    <location>
        <begin position="15"/>
        <end position="191"/>
    </location>
</feature>
<dbReference type="Proteomes" id="UP001596201">
    <property type="component" value="Unassembled WGS sequence"/>
</dbReference>
<dbReference type="SUPFAM" id="SSF53067">
    <property type="entry name" value="Actin-like ATPase domain"/>
    <property type="match status" value="1"/>
</dbReference>
<gene>
    <name evidence="4" type="ORF">ACFPJ5_05615</name>
</gene>
<evidence type="ECO:0000313" key="5">
    <source>
        <dbReference type="Proteomes" id="UP001596201"/>
    </source>
</evidence>
<dbReference type="InterPro" id="IPR002821">
    <property type="entry name" value="Hydantoinase_A"/>
</dbReference>
<dbReference type="InterPro" id="IPR049517">
    <property type="entry name" value="ACX-like_C"/>
</dbReference>
<dbReference type="RefSeq" id="WP_227228244.1">
    <property type="nucleotide sequence ID" value="NZ_JAJCVJ010000001.1"/>
</dbReference>
<comment type="caution">
    <text evidence="4">The sequence shown here is derived from an EMBL/GenBank/DDBJ whole genome shotgun (WGS) entry which is preliminary data.</text>
</comment>
<dbReference type="InterPro" id="IPR045079">
    <property type="entry name" value="Oxoprolinase-like"/>
</dbReference>
<reference evidence="4 5" key="1">
    <citation type="journal article" date="2019" name="Int. J. Syst. Evol. Microbiol.">
        <title>The Global Catalogue of Microorganisms (GCM) 10K type strain sequencing project: providing services to taxonomists for standard genome sequencing and annotation.</title>
        <authorList>
            <consortium name="The Broad Institute Genomics Platform"/>
            <consortium name="The Broad Institute Genome Sequencing Center for Infectious Disease"/>
            <person name="Wu L."/>
            <person name="Ma J."/>
        </authorList>
    </citation>
    <scope>NUCLEOTIDE SEQUENCE [LARGE SCALE GENOMIC DNA]</scope>
    <source>
        <strain evidence="4 5">CGMCC 1.12237</strain>
    </source>
</reference>
<evidence type="ECO:0000313" key="4">
    <source>
        <dbReference type="EMBL" id="MFC5366409.1"/>
    </source>
</evidence>
<evidence type="ECO:0000259" key="3">
    <source>
        <dbReference type="Pfam" id="PF19278"/>
    </source>
</evidence>
<feature type="domain" description="Hydantoinase A/oxoprolinase" evidence="1">
    <location>
        <begin position="212"/>
        <end position="498"/>
    </location>
</feature>
<proteinExistence type="predicted"/>
<accession>A0ABD5R8W2</accession>
<dbReference type="AlphaFoldDB" id="A0ABD5R8W2"/>
<dbReference type="EMBL" id="JBHSKX010000001">
    <property type="protein sequence ID" value="MFC5366409.1"/>
    <property type="molecule type" value="Genomic_DNA"/>
</dbReference>
<dbReference type="Pfam" id="PF05378">
    <property type="entry name" value="Hydant_A_N"/>
    <property type="match status" value="1"/>
</dbReference>
<dbReference type="Pfam" id="PF19278">
    <property type="entry name" value="Hydant_A_C"/>
    <property type="match status" value="1"/>
</dbReference>
<sequence>MNADEAQSPVDHGPRIGVDVGGTFTDLVVVADGAVHSLKVPSTPDAPEQGVLDAVAAAERESIADPTAISFCSHGTTVATNAVLEGEWAETALLTTEGFRDALEIGRQNRPDIYDFRAEKPDPVVPRDRRFEVPERLDERGNVLRDLDESAVTDLADRVRDTGAESVAVCLLFAFENGTHERRVAEILREAGVETPISLSSVVLPEIREYERTLTTALNAALVPVMDDYLAGLVTGLRDAGITAPLTLMASNGGTLSGDAARERPVNTLLSGPAGGVQGAAFVAGRAGYDDLLTMDMGGTSCDVSLVRDGDPLVTTETEVGDYPIGVPSVDVHTVGAGGGSLAWVDAGGALRVGPKSAGADPGPICYGRGGEQPTTTDAHYLLGRIDPDAFVADLAVERRTVADAVRQEVADDLGLGVREAAQGVLDVANANMERALRVVSVERGHDPRDFALVAFGGAGPLHAATLAESLDIPEVVIPPTAGVLSALGLLVSDLVTDDSTSRVRRWSEVDPASLTETFADFAEQGRARLADESPAEIRTEPSLDLRYVGQSYELSVPVPEAVTDGGNAGTDPVPIGLDSDDLDAIADRFHERHRERYGHASPDEPLELVTIRLRTRGVVEPPDIAPARTEGRPDDAVRTTRAVGFDGTDHETPVYDRDRLPAGGTFAGPAVVEGSESTTVVRPGQQVRVADDGTMVVEVDP</sequence>
<dbReference type="Pfam" id="PF01968">
    <property type="entry name" value="Hydantoinase_A"/>
    <property type="match status" value="1"/>
</dbReference>
<organism evidence="4 5">
    <name type="scientific">Salinirubrum litoreum</name>
    <dbReference type="NCBI Taxonomy" id="1126234"/>
    <lineage>
        <taxon>Archaea</taxon>
        <taxon>Methanobacteriati</taxon>
        <taxon>Methanobacteriota</taxon>
        <taxon>Stenosarchaea group</taxon>
        <taxon>Halobacteria</taxon>
        <taxon>Halobacteriales</taxon>
        <taxon>Haloferacaceae</taxon>
        <taxon>Salinirubrum</taxon>
    </lineage>
</organism>
<protein>
    <submittedName>
        <fullName evidence="4">Hydantoinase/oxoprolinase family protein</fullName>
    </submittedName>
</protein>